<dbReference type="InterPro" id="IPR040442">
    <property type="entry name" value="Pyrv_kinase-like_dom_sf"/>
</dbReference>
<comment type="similarity">
    <text evidence="1">Belongs to the HpcH/HpaI aldolase family.</text>
</comment>
<dbReference type="GO" id="GO:0016829">
    <property type="term" value="F:lyase activity"/>
    <property type="evidence" value="ECO:0007669"/>
    <property type="project" value="UniProtKB-KW"/>
</dbReference>
<dbReference type="RefSeq" id="WP_131758193.1">
    <property type="nucleotide sequence ID" value="NZ_CAACUY010000046.1"/>
</dbReference>
<dbReference type="Gene3D" id="3.20.20.60">
    <property type="entry name" value="Phosphoenolpyruvate-binding domains"/>
    <property type="match status" value="1"/>
</dbReference>
<evidence type="ECO:0000256" key="2">
    <source>
        <dbReference type="ARBA" id="ARBA00022723"/>
    </source>
</evidence>
<evidence type="ECO:0000256" key="1">
    <source>
        <dbReference type="ARBA" id="ARBA00005568"/>
    </source>
</evidence>
<dbReference type="EMBL" id="JBHTGP010000012">
    <property type="protein sequence ID" value="MFD0687306.1"/>
    <property type="molecule type" value="Genomic_DNA"/>
</dbReference>
<evidence type="ECO:0000256" key="3">
    <source>
        <dbReference type="ARBA" id="ARBA00023239"/>
    </source>
</evidence>
<dbReference type="Proteomes" id="UP001597063">
    <property type="component" value="Unassembled WGS sequence"/>
</dbReference>
<gene>
    <name evidence="5" type="ORF">ACFQZM_22605</name>
</gene>
<organism evidence="5 6">
    <name type="scientific">Actinomadura fibrosa</name>
    <dbReference type="NCBI Taxonomy" id="111802"/>
    <lineage>
        <taxon>Bacteria</taxon>
        <taxon>Bacillati</taxon>
        <taxon>Actinomycetota</taxon>
        <taxon>Actinomycetes</taxon>
        <taxon>Streptosporangiales</taxon>
        <taxon>Thermomonosporaceae</taxon>
        <taxon>Actinomadura</taxon>
    </lineage>
</organism>
<dbReference type="Pfam" id="PF03328">
    <property type="entry name" value="HpcH_HpaI"/>
    <property type="match status" value="1"/>
</dbReference>
<evidence type="ECO:0000313" key="5">
    <source>
        <dbReference type="EMBL" id="MFD0687306.1"/>
    </source>
</evidence>
<keyword evidence="2" id="KW-0479">Metal-binding</keyword>
<name>A0ABW2XL73_9ACTN</name>
<keyword evidence="6" id="KW-1185">Reference proteome</keyword>
<dbReference type="InterPro" id="IPR015813">
    <property type="entry name" value="Pyrv/PenolPyrv_kinase-like_dom"/>
</dbReference>
<dbReference type="PANTHER" id="PTHR30502">
    <property type="entry name" value="2-KETO-3-DEOXY-L-RHAMNONATE ALDOLASE"/>
    <property type="match status" value="1"/>
</dbReference>
<dbReference type="InterPro" id="IPR005000">
    <property type="entry name" value="Aldolase/citrate-lyase_domain"/>
</dbReference>
<proteinExistence type="inferred from homology"/>
<dbReference type="PANTHER" id="PTHR30502:SF0">
    <property type="entry name" value="PHOSPHOENOLPYRUVATE CARBOXYLASE FAMILY PROTEIN"/>
    <property type="match status" value="1"/>
</dbReference>
<accession>A0ABW2XL73</accession>
<comment type="caution">
    <text evidence="5">The sequence shown here is derived from an EMBL/GenBank/DDBJ whole genome shotgun (WGS) entry which is preliminary data.</text>
</comment>
<protein>
    <submittedName>
        <fullName evidence="5">HpcH/HpaI aldolase/citrate lyase family protein</fullName>
    </submittedName>
</protein>
<feature type="domain" description="HpcH/HpaI aldolase/citrate lyase" evidence="4">
    <location>
        <begin position="26"/>
        <end position="262"/>
    </location>
</feature>
<evidence type="ECO:0000313" key="6">
    <source>
        <dbReference type="Proteomes" id="UP001597063"/>
    </source>
</evidence>
<dbReference type="InterPro" id="IPR050251">
    <property type="entry name" value="HpcH-HpaI_aldolase"/>
</dbReference>
<keyword evidence="3 5" id="KW-0456">Lyase</keyword>
<dbReference type="SUPFAM" id="SSF51621">
    <property type="entry name" value="Phosphoenolpyruvate/pyruvate domain"/>
    <property type="match status" value="1"/>
</dbReference>
<sequence length="290" mass="31183">MTGLNGIVRELEAGRHAFASFAPPDPAAAVEFATAGYDGLVFEMEHKPWDVVGLKDSLQYLLNRRQIATAGDLAPAVTPLVRIPVNGAEKGQWHAKQALDLGAYGIVWPHITTVDEARNAVAACRYPRPPDAPRYEPAGVRGDSPAAAARYWGLTNAEYYAKSDVWPLDPDGEILVALMIEDQLGIGNLAAILDQVPGIGLVVIGEGDLSQELGVPRQYEHPKVLDAKRRVLDVCGERGVAVGHPHVTAGNVEEVIKDGYRFLMSAPVRSYPGLDRGRELTGRAGGGRAR</sequence>
<evidence type="ECO:0000259" key="4">
    <source>
        <dbReference type="Pfam" id="PF03328"/>
    </source>
</evidence>
<reference evidence="6" key="1">
    <citation type="journal article" date="2019" name="Int. J. Syst. Evol. Microbiol.">
        <title>The Global Catalogue of Microorganisms (GCM) 10K type strain sequencing project: providing services to taxonomists for standard genome sequencing and annotation.</title>
        <authorList>
            <consortium name="The Broad Institute Genomics Platform"/>
            <consortium name="The Broad Institute Genome Sequencing Center for Infectious Disease"/>
            <person name="Wu L."/>
            <person name="Ma J."/>
        </authorList>
    </citation>
    <scope>NUCLEOTIDE SEQUENCE [LARGE SCALE GENOMIC DNA]</scope>
    <source>
        <strain evidence="6">JCM 9371</strain>
    </source>
</reference>